<keyword evidence="2" id="KW-1185">Reference proteome</keyword>
<name>A0A2W1N9H7_PAEXE</name>
<dbReference type="Pfam" id="PF07849">
    <property type="entry name" value="DUF1641"/>
    <property type="match status" value="1"/>
</dbReference>
<sequence>MANAISYIERKIPTQEQLQAEAMAEILQKLTENKRTIIWALDLLNELSEAGVLDIIQGIMKNRSTMAAIGLDFINIANIPTMAKTVIGFTQLLGRIDPKTTEKLITGMEKGLNAAMKPDVEPQGVFALMGMMRDPNVRAAMSTGLRFMQGLGEGLNQKEAEMKK</sequence>
<evidence type="ECO:0000313" key="1">
    <source>
        <dbReference type="EMBL" id="PZE20584.1"/>
    </source>
</evidence>
<dbReference type="PANTHER" id="PTHR38433:SF1">
    <property type="entry name" value="DUF1641 DOMAIN-CONTAINING PROTEIN"/>
    <property type="match status" value="1"/>
</dbReference>
<accession>A0A2W1N9H7</accession>
<dbReference type="AlphaFoldDB" id="A0A2W1N9H7"/>
<dbReference type="PANTHER" id="PTHR38433">
    <property type="match status" value="1"/>
</dbReference>
<dbReference type="Proteomes" id="UP000214746">
    <property type="component" value="Unassembled WGS sequence"/>
</dbReference>
<dbReference type="EMBL" id="NHRJ02000006">
    <property type="protein sequence ID" value="PZE20584.1"/>
    <property type="molecule type" value="Genomic_DNA"/>
</dbReference>
<protein>
    <submittedName>
        <fullName evidence="1">DUF1641 domain-containing protein</fullName>
    </submittedName>
</protein>
<proteinExistence type="predicted"/>
<dbReference type="RefSeq" id="WP_089200337.1">
    <property type="nucleotide sequence ID" value="NZ_NHRJ02000006.1"/>
</dbReference>
<reference evidence="1" key="1">
    <citation type="submission" date="2018-06" db="EMBL/GenBank/DDBJ databases">
        <title>Paenibacillus xerothermodurans sp. nov. an extremely dry heat resistant spore forming bacterium isolated from the soil of Cape Canaveral, Florida.</title>
        <authorList>
            <person name="Seuylemezian A."/>
            <person name="Kaur N."/>
            <person name="Patil P."/>
            <person name="Patil P."/>
            <person name="Mayilraj S."/>
            <person name="Vaishampayan P."/>
        </authorList>
    </citation>
    <scope>NUCLEOTIDE SEQUENCE [LARGE SCALE GENOMIC DNA]</scope>
    <source>
        <strain evidence="1">ATCC 27380</strain>
    </source>
</reference>
<comment type="caution">
    <text evidence="1">The sequence shown here is derived from an EMBL/GenBank/DDBJ whole genome shotgun (WGS) entry which is preliminary data.</text>
</comment>
<dbReference type="InterPro" id="IPR012440">
    <property type="entry name" value="DUF1641"/>
</dbReference>
<gene>
    <name evidence="1" type="ORF">CBW46_012505</name>
</gene>
<dbReference type="OrthoDB" id="147801at2"/>
<evidence type="ECO:0000313" key="2">
    <source>
        <dbReference type="Proteomes" id="UP000214746"/>
    </source>
</evidence>
<organism evidence="1 2">
    <name type="scientific">Paenibacillus xerothermodurans</name>
    <dbReference type="NCBI Taxonomy" id="1977292"/>
    <lineage>
        <taxon>Bacteria</taxon>
        <taxon>Bacillati</taxon>
        <taxon>Bacillota</taxon>
        <taxon>Bacilli</taxon>
        <taxon>Bacillales</taxon>
        <taxon>Paenibacillaceae</taxon>
        <taxon>Paenibacillus</taxon>
    </lineage>
</organism>